<accession>X0X8D9</accession>
<keyword evidence="2" id="KW-0812">Transmembrane</keyword>
<dbReference type="GO" id="GO:0022857">
    <property type="term" value="F:transmembrane transporter activity"/>
    <property type="evidence" value="ECO:0007669"/>
    <property type="project" value="InterPro"/>
</dbReference>
<dbReference type="SUPFAM" id="SSF103473">
    <property type="entry name" value="MFS general substrate transporter"/>
    <property type="match status" value="1"/>
</dbReference>
<gene>
    <name evidence="3" type="ORF">S01H1_64916</name>
</gene>
<feature type="region of interest" description="Disordered" evidence="1">
    <location>
        <begin position="163"/>
        <end position="182"/>
    </location>
</feature>
<dbReference type="Gene3D" id="1.20.1250.20">
    <property type="entry name" value="MFS general substrate transporter like domains"/>
    <property type="match status" value="1"/>
</dbReference>
<dbReference type="Pfam" id="PF07690">
    <property type="entry name" value="MFS_1"/>
    <property type="match status" value="1"/>
</dbReference>
<feature type="transmembrane region" description="Helical" evidence="2">
    <location>
        <begin position="102"/>
        <end position="121"/>
    </location>
</feature>
<dbReference type="AlphaFoldDB" id="X0X8D9"/>
<feature type="non-terminal residue" evidence="3">
    <location>
        <position position="199"/>
    </location>
</feature>
<protein>
    <recommendedName>
        <fullName evidence="4">Major facilitator superfamily (MFS) profile domain-containing protein</fullName>
    </recommendedName>
</protein>
<name>X0X8D9_9ZZZZ</name>
<evidence type="ECO:0000256" key="1">
    <source>
        <dbReference type="SAM" id="MobiDB-lite"/>
    </source>
</evidence>
<keyword evidence="2" id="KW-0472">Membrane</keyword>
<dbReference type="InterPro" id="IPR011701">
    <property type="entry name" value="MFS"/>
</dbReference>
<reference evidence="3" key="1">
    <citation type="journal article" date="2014" name="Front. Microbiol.">
        <title>High frequency of phylogenetically diverse reductive dehalogenase-homologous genes in deep subseafloor sedimentary metagenomes.</title>
        <authorList>
            <person name="Kawai M."/>
            <person name="Futagami T."/>
            <person name="Toyoda A."/>
            <person name="Takaki Y."/>
            <person name="Nishi S."/>
            <person name="Hori S."/>
            <person name="Arai W."/>
            <person name="Tsubouchi T."/>
            <person name="Morono Y."/>
            <person name="Uchiyama I."/>
            <person name="Ito T."/>
            <person name="Fujiyama A."/>
            <person name="Inagaki F."/>
            <person name="Takami H."/>
        </authorList>
    </citation>
    <scope>NUCLEOTIDE SEQUENCE</scope>
    <source>
        <strain evidence="3">Expedition CK06-06</strain>
    </source>
</reference>
<comment type="caution">
    <text evidence="3">The sequence shown here is derived from an EMBL/GenBank/DDBJ whole genome shotgun (WGS) entry which is preliminary data.</text>
</comment>
<dbReference type="InterPro" id="IPR050327">
    <property type="entry name" value="Proton-linked_MCT"/>
</dbReference>
<organism evidence="3">
    <name type="scientific">marine sediment metagenome</name>
    <dbReference type="NCBI Taxonomy" id="412755"/>
    <lineage>
        <taxon>unclassified sequences</taxon>
        <taxon>metagenomes</taxon>
        <taxon>ecological metagenomes</taxon>
    </lineage>
</organism>
<feature type="transmembrane region" description="Helical" evidence="2">
    <location>
        <begin position="44"/>
        <end position="65"/>
    </location>
</feature>
<feature type="transmembrane region" description="Helical" evidence="2">
    <location>
        <begin position="71"/>
        <end position="95"/>
    </location>
</feature>
<dbReference type="PANTHER" id="PTHR11360">
    <property type="entry name" value="MONOCARBOXYLATE TRANSPORTER"/>
    <property type="match status" value="1"/>
</dbReference>
<evidence type="ECO:0000256" key="2">
    <source>
        <dbReference type="SAM" id="Phobius"/>
    </source>
</evidence>
<evidence type="ECO:0000313" key="3">
    <source>
        <dbReference type="EMBL" id="GAG32928.1"/>
    </source>
</evidence>
<keyword evidence="2" id="KW-1133">Transmembrane helix</keyword>
<proteinExistence type="predicted"/>
<feature type="transmembrane region" description="Helical" evidence="2">
    <location>
        <begin position="12"/>
        <end position="32"/>
    </location>
</feature>
<evidence type="ECO:0008006" key="4">
    <source>
        <dbReference type="Google" id="ProtNLM"/>
    </source>
</evidence>
<dbReference type="EMBL" id="BARS01042818">
    <property type="protein sequence ID" value="GAG32928.1"/>
    <property type="molecule type" value="Genomic_DNA"/>
</dbReference>
<dbReference type="InterPro" id="IPR036259">
    <property type="entry name" value="MFS_trans_sf"/>
</dbReference>
<feature type="transmembrane region" description="Helical" evidence="2">
    <location>
        <begin position="133"/>
        <end position="153"/>
    </location>
</feature>
<sequence length="199" mass="21855">MIKDLEWTRGPASLALTINILIMGFLAPIIAISINKYGNKKTLIFGWIAVVVTMILLGTVIRQLWIWTVLWGIIAPIGMAFCGFIPVITNVMLWFNVRRATVLGIVMTGFALGGFITQPLYTWLMGVTGSYQIGWFINATAGCIALALTFFIIEKPEDLGQHPDGLDPEDMDSTSAGKAAAPKTYRSSVNWPLKAVFKT</sequence>